<dbReference type="Proteomes" id="UP000322234">
    <property type="component" value="Unassembled WGS sequence"/>
</dbReference>
<dbReference type="EMBL" id="VBQZ03000026">
    <property type="protein sequence ID" value="MXQ85448.1"/>
    <property type="molecule type" value="Genomic_DNA"/>
</dbReference>
<dbReference type="AlphaFoldDB" id="A0A6B0R5H9"/>
<comment type="caution">
    <text evidence="2">The sequence shown here is derived from an EMBL/GenBank/DDBJ whole genome shotgun (WGS) entry which is preliminary data.</text>
</comment>
<evidence type="ECO:0000313" key="3">
    <source>
        <dbReference type="Proteomes" id="UP000322234"/>
    </source>
</evidence>
<proteinExistence type="predicted"/>
<evidence type="ECO:0000256" key="1">
    <source>
        <dbReference type="SAM" id="MobiDB-lite"/>
    </source>
</evidence>
<reference evidence="2" key="1">
    <citation type="submission" date="2019-10" db="EMBL/GenBank/DDBJ databases">
        <title>The sequence and de novo assembly of the wild yak genome.</title>
        <authorList>
            <person name="Liu Y."/>
        </authorList>
    </citation>
    <scope>NUCLEOTIDE SEQUENCE [LARGE SCALE GENOMIC DNA]</scope>
    <source>
        <strain evidence="2">WY2019</strain>
    </source>
</reference>
<feature type="region of interest" description="Disordered" evidence="1">
    <location>
        <begin position="1"/>
        <end position="20"/>
    </location>
</feature>
<organism evidence="2 3">
    <name type="scientific">Bos mutus</name>
    <name type="common">wild yak</name>
    <dbReference type="NCBI Taxonomy" id="72004"/>
    <lineage>
        <taxon>Eukaryota</taxon>
        <taxon>Metazoa</taxon>
        <taxon>Chordata</taxon>
        <taxon>Craniata</taxon>
        <taxon>Vertebrata</taxon>
        <taxon>Euteleostomi</taxon>
        <taxon>Mammalia</taxon>
        <taxon>Eutheria</taxon>
        <taxon>Laurasiatheria</taxon>
        <taxon>Artiodactyla</taxon>
        <taxon>Ruminantia</taxon>
        <taxon>Pecora</taxon>
        <taxon>Bovidae</taxon>
        <taxon>Bovinae</taxon>
        <taxon>Bos</taxon>
    </lineage>
</organism>
<accession>A0A6B0R5H9</accession>
<name>A0A6B0R5H9_9CETA</name>
<protein>
    <submittedName>
        <fullName evidence="2">Uncharacterized protein</fullName>
    </submittedName>
</protein>
<gene>
    <name evidence="2" type="ORF">E5288_WYG011377</name>
</gene>
<evidence type="ECO:0000313" key="2">
    <source>
        <dbReference type="EMBL" id="MXQ85448.1"/>
    </source>
</evidence>
<keyword evidence="3" id="KW-1185">Reference proteome</keyword>
<feature type="region of interest" description="Disordered" evidence="1">
    <location>
        <begin position="42"/>
        <end position="68"/>
    </location>
</feature>
<sequence>MAVPLKGPRDPDPLQPPKYCTSEATAGGALLYVAVYSSSQRTAISPGHNPKTRDLSSQSPHNPPICAPSLPTSHPFPFLGISVLIAKASPWGLMIVQDAFNEPTSALFLVPAPSPQSSESDPTVL</sequence>